<evidence type="ECO:0000313" key="2">
    <source>
        <dbReference type="EMBL" id="KAJ4263518.1"/>
    </source>
</evidence>
<dbReference type="Proteomes" id="UP001152049">
    <property type="component" value="Unassembled WGS sequence"/>
</dbReference>
<dbReference type="OrthoDB" id="4476201at2759"/>
<organism evidence="2 3">
    <name type="scientific">Fusarium torreyae</name>
    <dbReference type="NCBI Taxonomy" id="1237075"/>
    <lineage>
        <taxon>Eukaryota</taxon>
        <taxon>Fungi</taxon>
        <taxon>Dikarya</taxon>
        <taxon>Ascomycota</taxon>
        <taxon>Pezizomycotina</taxon>
        <taxon>Sordariomycetes</taxon>
        <taxon>Hypocreomycetidae</taxon>
        <taxon>Hypocreales</taxon>
        <taxon>Nectriaceae</taxon>
        <taxon>Fusarium</taxon>
    </lineage>
</organism>
<reference evidence="2" key="1">
    <citation type="submission" date="2022-09" db="EMBL/GenBank/DDBJ databases">
        <title>Fusarium specimens isolated from Avocado Roots.</title>
        <authorList>
            <person name="Stajich J."/>
            <person name="Roper C."/>
            <person name="Heimlech-Rivalta G."/>
        </authorList>
    </citation>
    <scope>NUCLEOTIDE SEQUENCE</scope>
    <source>
        <strain evidence="2">CF00136</strain>
    </source>
</reference>
<sequence length="704" mass="78424">MAQHYSDLLDAKSFRLAVVSLESHPSPKNTELRIPSVTLSTHRLSSAADTAYNALSYTWGSPRGSTTEDVQSCPILLNGHIFEAKPNLYDALLELRTACSDTLTWIDALCVNQANPTERSTQVSVMDQIYGNADRVIVWLGTPFPELEIGLRTAERIGTQSVPHTLRMLGSQTWDFNLDLSSMPERYNMEPIDEDEALGLAAVFKSNWFARIWVIQEVSLASDVVILCNQKFTPFDCVGLTATFLNYSGFVVPVMQLIPEDRPGVRDESDIHLDQAERIQLLREWCKGEKSMWAGVLSMLDFKAGLGEKQQSSASLLLFQLLLATFGFGATDPRDTIYGLGGILKHIAAAQGHVLPPTFQPDYTIKTKDLLRDVAQDIIETTGSLALLSLVKDLSWRQTPGLPSWAPEFCPEMSSSVLGPQFKSVGTVNCSRYTPKGSNKYPFHIDKNTLKAFGFSLGTVQKVAELYEECLQGHLDKLVDILLSMDKVYPHTNQSSDEALWRTLIWDTDFTYRPARLVSTEDFQRAMLEHIMYSLRLHFRDQESKSVAQALVSSSIQNMSYLNEVEAKFPNGIFPGVKLIKSVSVMMGFVQPEEGEDLLGDEELQALQKPFSHKSMPPGNIMSGTTWCQKRPFLTDTGYLGMGLMSTQPGDEVWVVSGCLTPVVLRKTEAEANEYNLVGETYVHGVMQGEAVTDDAVWQEIQIV</sequence>
<dbReference type="Pfam" id="PF26639">
    <property type="entry name" value="Het-6_barrel"/>
    <property type="match status" value="1"/>
</dbReference>
<protein>
    <recommendedName>
        <fullName evidence="1">Heterokaryon incompatibility domain-containing protein</fullName>
    </recommendedName>
</protein>
<dbReference type="InterPro" id="IPR010730">
    <property type="entry name" value="HET"/>
</dbReference>
<gene>
    <name evidence="2" type="ORF">NW762_006337</name>
</gene>
<dbReference type="Pfam" id="PF06985">
    <property type="entry name" value="HET"/>
    <property type="match status" value="1"/>
</dbReference>
<dbReference type="AlphaFoldDB" id="A0A9W8S2E7"/>
<dbReference type="PANTHER" id="PTHR24148">
    <property type="entry name" value="ANKYRIN REPEAT DOMAIN-CONTAINING PROTEIN 39 HOMOLOG-RELATED"/>
    <property type="match status" value="1"/>
</dbReference>
<comment type="caution">
    <text evidence="2">The sequence shown here is derived from an EMBL/GenBank/DDBJ whole genome shotgun (WGS) entry which is preliminary data.</text>
</comment>
<keyword evidence="3" id="KW-1185">Reference proteome</keyword>
<evidence type="ECO:0000259" key="1">
    <source>
        <dbReference type="Pfam" id="PF06985"/>
    </source>
</evidence>
<dbReference type="EMBL" id="JAOQAZ010000010">
    <property type="protein sequence ID" value="KAJ4263518.1"/>
    <property type="molecule type" value="Genomic_DNA"/>
</dbReference>
<dbReference type="InterPro" id="IPR052895">
    <property type="entry name" value="HetReg/Transcr_Mod"/>
</dbReference>
<dbReference type="PANTHER" id="PTHR24148:SF64">
    <property type="entry name" value="HETEROKARYON INCOMPATIBILITY DOMAIN-CONTAINING PROTEIN"/>
    <property type="match status" value="1"/>
</dbReference>
<evidence type="ECO:0000313" key="3">
    <source>
        <dbReference type="Proteomes" id="UP001152049"/>
    </source>
</evidence>
<proteinExistence type="predicted"/>
<feature type="domain" description="Heterokaryon incompatibility" evidence="1">
    <location>
        <begin position="52"/>
        <end position="217"/>
    </location>
</feature>
<accession>A0A9W8S2E7</accession>
<name>A0A9W8S2E7_9HYPO</name>